<gene>
    <name evidence="1" type="ORF">OB236_32845</name>
</gene>
<dbReference type="RefSeq" id="WP_262687747.1">
    <property type="nucleotide sequence ID" value="NZ_JAOQIO010000110.1"/>
</dbReference>
<reference evidence="1 2" key="1">
    <citation type="submission" date="2022-09" db="EMBL/GenBank/DDBJ databases">
        <authorList>
            <person name="Han X.L."/>
            <person name="Wang Q."/>
            <person name="Lu T."/>
        </authorList>
    </citation>
    <scope>NUCLEOTIDE SEQUENCE [LARGE SCALE GENOMIC DNA]</scope>
    <source>
        <strain evidence="1 2">WQ 127069</strain>
    </source>
</reference>
<accession>A0ABT2US79</accession>
<protein>
    <submittedName>
        <fullName evidence="1">DUF948 domain-containing protein</fullName>
    </submittedName>
</protein>
<sequence>MNSMIIEISVAAVALAFVVLVVFLITTLRSMSALLVQTNTTIHDLQNHVVGVTKEASDVLRHTNAVTVDVLNKLHSLEPTFHSVKQVGEAVDEITTSVKNASVSVARTIKEKVASEAYSPTTSKIAKAINTIPLVLDIWHQIKHRRQEAAVAK</sequence>
<organism evidence="1 2">
    <name type="scientific">Paenibacillus baimaensis</name>
    <dbReference type="NCBI Taxonomy" id="2982185"/>
    <lineage>
        <taxon>Bacteria</taxon>
        <taxon>Bacillati</taxon>
        <taxon>Bacillota</taxon>
        <taxon>Bacilli</taxon>
        <taxon>Bacillales</taxon>
        <taxon>Paenibacillaceae</taxon>
        <taxon>Paenibacillus</taxon>
    </lineage>
</organism>
<dbReference type="Proteomes" id="UP001652445">
    <property type="component" value="Unassembled WGS sequence"/>
</dbReference>
<keyword evidence="2" id="KW-1185">Reference proteome</keyword>
<dbReference type="PANTHER" id="PTHR40070">
    <property type="entry name" value="UPF0478 PROTEIN YTXG"/>
    <property type="match status" value="1"/>
</dbReference>
<evidence type="ECO:0000313" key="1">
    <source>
        <dbReference type="EMBL" id="MCU6796926.1"/>
    </source>
</evidence>
<name>A0ABT2US79_9BACL</name>
<dbReference type="InterPro" id="IPR009293">
    <property type="entry name" value="UPF0478"/>
</dbReference>
<dbReference type="PANTHER" id="PTHR40070:SF1">
    <property type="entry name" value="UPF0478 PROTEIN YTXG"/>
    <property type="match status" value="1"/>
</dbReference>
<proteinExistence type="predicted"/>
<dbReference type="Pfam" id="PF06103">
    <property type="entry name" value="DUF948"/>
    <property type="match status" value="1"/>
</dbReference>
<comment type="caution">
    <text evidence="1">The sequence shown here is derived from an EMBL/GenBank/DDBJ whole genome shotgun (WGS) entry which is preliminary data.</text>
</comment>
<dbReference type="EMBL" id="JAOQIO010000110">
    <property type="protein sequence ID" value="MCU6796926.1"/>
    <property type="molecule type" value="Genomic_DNA"/>
</dbReference>
<evidence type="ECO:0000313" key="2">
    <source>
        <dbReference type="Proteomes" id="UP001652445"/>
    </source>
</evidence>